<name>L8GLD3_ACACF</name>
<dbReference type="Proteomes" id="UP000011083">
    <property type="component" value="Unassembled WGS sequence"/>
</dbReference>
<dbReference type="InterPro" id="IPR036873">
    <property type="entry name" value="Rhodanese-like_dom_sf"/>
</dbReference>
<sequence length="180" mass="20653">MCDLRRHLEQTGQLQFQDAHQLQLVNAAECNKPQSTEPRQEEDEKRKKWMPRAGRGERLEIGYEVEEVVRLQSRARRGRDEGFYFVHIPMGQLGQRLHELRPFIADEVRAAATRALLVAAVMRPPNHSQTSNNINNNGDQHSHLVTQQLRAIGFDRVYNLAGGLAAWTARIDDSLPSYHH</sequence>
<reference evidence="3 4" key="1">
    <citation type="journal article" date="2013" name="Genome Biol.">
        <title>Genome of Acanthamoeba castellanii highlights extensive lateral gene transfer and early evolution of tyrosine kinase signaling.</title>
        <authorList>
            <person name="Clarke M."/>
            <person name="Lohan A.J."/>
            <person name="Liu B."/>
            <person name="Lagkouvardos I."/>
            <person name="Roy S."/>
            <person name="Zafar N."/>
            <person name="Bertelli C."/>
            <person name="Schilde C."/>
            <person name="Kianianmomeni A."/>
            <person name="Burglin T.R."/>
            <person name="Frech C."/>
            <person name="Turcotte B."/>
            <person name="Kopec K.O."/>
            <person name="Synnott J.M."/>
            <person name="Choo C."/>
            <person name="Paponov I."/>
            <person name="Finkler A."/>
            <person name="Soon Heng Tan C."/>
            <person name="Hutchins A.P."/>
            <person name="Weinmeier T."/>
            <person name="Rattei T."/>
            <person name="Chu J.S."/>
            <person name="Gimenez G."/>
            <person name="Irimia M."/>
            <person name="Rigden D.J."/>
            <person name="Fitzpatrick D.A."/>
            <person name="Lorenzo-Morales J."/>
            <person name="Bateman A."/>
            <person name="Chiu C.H."/>
            <person name="Tang P."/>
            <person name="Hegemann P."/>
            <person name="Fromm H."/>
            <person name="Raoult D."/>
            <person name="Greub G."/>
            <person name="Miranda-Saavedra D."/>
            <person name="Chen N."/>
            <person name="Nash P."/>
            <person name="Ginger M.L."/>
            <person name="Horn M."/>
            <person name="Schaap P."/>
            <person name="Caler L."/>
            <person name="Loftus B."/>
        </authorList>
    </citation>
    <scope>NUCLEOTIDE SEQUENCE [LARGE SCALE GENOMIC DNA]</scope>
    <source>
        <strain evidence="3 4">Neff</strain>
    </source>
</reference>
<feature type="region of interest" description="Disordered" evidence="1">
    <location>
        <begin position="31"/>
        <end position="51"/>
    </location>
</feature>
<evidence type="ECO:0000313" key="3">
    <source>
        <dbReference type="EMBL" id="ELR13885.1"/>
    </source>
</evidence>
<organism evidence="3 4">
    <name type="scientific">Acanthamoeba castellanii (strain ATCC 30010 / Neff)</name>
    <dbReference type="NCBI Taxonomy" id="1257118"/>
    <lineage>
        <taxon>Eukaryota</taxon>
        <taxon>Amoebozoa</taxon>
        <taxon>Discosea</taxon>
        <taxon>Longamoebia</taxon>
        <taxon>Centramoebida</taxon>
        <taxon>Acanthamoebidae</taxon>
        <taxon>Acanthamoeba</taxon>
    </lineage>
</organism>
<dbReference type="EMBL" id="KB008073">
    <property type="protein sequence ID" value="ELR13885.1"/>
    <property type="molecule type" value="Genomic_DNA"/>
</dbReference>
<dbReference type="SUPFAM" id="SSF52821">
    <property type="entry name" value="Rhodanese/Cell cycle control phosphatase"/>
    <property type="match status" value="1"/>
</dbReference>
<dbReference type="Gene3D" id="3.40.250.10">
    <property type="entry name" value="Rhodanese-like domain"/>
    <property type="match status" value="1"/>
</dbReference>
<feature type="domain" description="Rhodanese" evidence="2">
    <location>
        <begin position="142"/>
        <end position="176"/>
    </location>
</feature>
<dbReference type="OrthoDB" id="1911748at2759"/>
<dbReference type="GeneID" id="14914588"/>
<dbReference type="InterPro" id="IPR001763">
    <property type="entry name" value="Rhodanese-like_dom"/>
</dbReference>
<keyword evidence="4" id="KW-1185">Reference proteome</keyword>
<evidence type="ECO:0000259" key="2">
    <source>
        <dbReference type="PROSITE" id="PS50206"/>
    </source>
</evidence>
<evidence type="ECO:0000256" key="1">
    <source>
        <dbReference type="SAM" id="MobiDB-lite"/>
    </source>
</evidence>
<accession>L8GLD3</accession>
<protein>
    <recommendedName>
        <fullName evidence="2">Rhodanese domain-containing protein</fullName>
    </recommendedName>
</protein>
<dbReference type="VEuPathDB" id="AmoebaDB:ACA1_363810"/>
<proteinExistence type="predicted"/>
<dbReference type="KEGG" id="acan:ACA1_363810"/>
<dbReference type="AlphaFoldDB" id="L8GLD3"/>
<evidence type="ECO:0000313" key="4">
    <source>
        <dbReference type="Proteomes" id="UP000011083"/>
    </source>
</evidence>
<dbReference type="RefSeq" id="XP_004335898.1">
    <property type="nucleotide sequence ID" value="XM_004335850.1"/>
</dbReference>
<gene>
    <name evidence="3" type="ORF">ACA1_363810</name>
</gene>
<dbReference type="PROSITE" id="PS50206">
    <property type="entry name" value="RHODANESE_3"/>
    <property type="match status" value="1"/>
</dbReference>